<dbReference type="GO" id="GO:0042742">
    <property type="term" value="P:defense response to bacterium"/>
    <property type="evidence" value="ECO:0007669"/>
    <property type="project" value="UniProtKB-KW"/>
</dbReference>
<keyword evidence="4" id="KW-0929">Antimicrobial</keyword>
<reference evidence="10 11" key="1">
    <citation type="journal article" date="2018" name="Elife">
        <title>Firefly genomes illuminate parallel origins of bioluminescence in beetles.</title>
        <authorList>
            <person name="Fallon T.R."/>
            <person name="Lower S.E."/>
            <person name="Chang C.H."/>
            <person name="Bessho-Uehara M."/>
            <person name="Martin G.J."/>
            <person name="Bewick A.J."/>
            <person name="Behringer M."/>
            <person name="Debat H.J."/>
            <person name="Wong I."/>
            <person name="Day J.C."/>
            <person name="Suvorov A."/>
            <person name="Silva C.J."/>
            <person name="Stanger-Hall K.F."/>
            <person name="Hall D.W."/>
            <person name="Schmitz R.J."/>
            <person name="Nelson D.R."/>
            <person name="Lewis S.M."/>
            <person name="Shigenobu S."/>
            <person name="Bybee S.M."/>
            <person name="Larracuente A.M."/>
            <person name="Oba Y."/>
            <person name="Weng J.K."/>
        </authorList>
    </citation>
    <scope>NUCLEOTIDE SEQUENCE [LARGE SCALE GENOMIC DNA]</scope>
    <source>
        <strain evidence="10">1611_PpyrPB1</strain>
        <tissue evidence="10">Whole body</tissue>
    </source>
</reference>
<evidence type="ECO:0000256" key="2">
    <source>
        <dbReference type="ARBA" id="ARBA00010859"/>
    </source>
</evidence>
<sequence>MGLHVLLPLLICSVVSARVYKRCELARELLEVHEIPKAQLATWVCIANYESHYNTSAHNSRSGDHGLFQISELYWCSPPGEGLACGVSCAELKDDDIEDDVVCARRIFRQHQRLTGDGFNAWAVYKRHCNDKEHVRSFLRGCSETNGPKAGAKNANNLDPDEATQGDVSIKLLILSEKPRAVSRQKKAKSFRKSTSLDEMEADRIPISTVSKHTNFKPTIHLLS</sequence>
<comment type="catalytic activity">
    <reaction evidence="1">
        <text>Hydrolysis of (1-&gt;4)-beta-linkages between N-acetylmuramic acid and N-acetyl-D-glucosamine residues in a peptidoglycan and between N-acetyl-D-glucosamine residues in chitodextrins.</text>
        <dbReference type="EC" id="3.2.1.17"/>
    </reaction>
</comment>
<dbReference type="AlphaFoldDB" id="A0A5N4A5M0"/>
<dbReference type="PROSITE" id="PS51348">
    <property type="entry name" value="GLYCOSYL_HYDROL_F22_2"/>
    <property type="match status" value="1"/>
</dbReference>
<dbReference type="GO" id="GO:0003796">
    <property type="term" value="F:lysozyme activity"/>
    <property type="evidence" value="ECO:0007669"/>
    <property type="project" value="UniProtKB-EC"/>
</dbReference>
<name>A0A5N4A5M0_PHOPY</name>
<keyword evidence="11" id="KW-1185">Reference proteome</keyword>
<dbReference type="FunFam" id="1.10.530.10:FF:000001">
    <property type="entry name" value="Lysozyme C"/>
    <property type="match status" value="1"/>
</dbReference>
<organism evidence="10 11">
    <name type="scientific">Photinus pyralis</name>
    <name type="common">Common eastern firefly</name>
    <name type="synonym">Lampyris pyralis</name>
    <dbReference type="NCBI Taxonomy" id="7054"/>
    <lineage>
        <taxon>Eukaryota</taxon>
        <taxon>Metazoa</taxon>
        <taxon>Ecdysozoa</taxon>
        <taxon>Arthropoda</taxon>
        <taxon>Hexapoda</taxon>
        <taxon>Insecta</taxon>
        <taxon>Pterygota</taxon>
        <taxon>Neoptera</taxon>
        <taxon>Endopterygota</taxon>
        <taxon>Coleoptera</taxon>
        <taxon>Polyphaga</taxon>
        <taxon>Elateriformia</taxon>
        <taxon>Elateroidea</taxon>
        <taxon>Lampyridae</taxon>
        <taxon>Lampyrinae</taxon>
        <taxon>Photinus</taxon>
    </lineage>
</organism>
<dbReference type="PROSITE" id="PS00128">
    <property type="entry name" value="GLYCOSYL_HYDROL_F22_1"/>
    <property type="match status" value="1"/>
</dbReference>
<dbReference type="SUPFAM" id="SSF53955">
    <property type="entry name" value="Lysozyme-like"/>
    <property type="match status" value="1"/>
</dbReference>
<evidence type="ECO:0000313" key="10">
    <source>
        <dbReference type="EMBL" id="KAB0792620.1"/>
    </source>
</evidence>
<evidence type="ECO:0000256" key="5">
    <source>
        <dbReference type="ARBA" id="ARBA00023157"/>
    </source>
</evidence>
<dbReference type="OrthoDB" id="17373at2759"/>
<evidence type="ECO:0000256" key="4">
    <source>
        <dbReference type="ARBA" id="ARBA00022638"/>
    </source>
</evidence>
<keyword evidence="8" id="KW-0732">Signal</keyword>
<dbReference type="FunCoup" id="A0A5N4A5M0">
    <property type="interactions" value="62"/>
</dbReference>
<keyword evidence="4" id="KW-0081">Bacteriolytic enzyme</keyword>
<gene>
    <name evidence="10" type="ORF">PPYR_14579</name>
</gene>
<feature type="signal peptide" evidence="8">
    <location>
        <begin position="1"/>
        <end position="17"/>
    </location>
</feature>
<dbReference type="EC" id="3.2.1.17" evidence="3"/>
<dbReference type="InParanoid" id="A0A5N4A5M0"/>
<dbReference type="Gene3D" id="1.10.530.10">
    <property type="match status" value="1"/>
</dbReference>
<keyword evidence="6" id="KW-0326">Glycosidase</keyword>
<evidence type="ECO:0000256" key="8">
    <source>
        <dbReference type="SAM" id="SignalP"/>
    </source>
</evidence>
<feature type="chain" id="PRO_5024385493" description="lysozyme" evidence="8">
    <location>
        <begin position="18"/>
        <end position="224"/>
    </location>
</feature>
<dbReference type="Pfam" id="PF00062">
    <property type="entry name" value="Lys"/>
    <property type="match status" value="1"/>
</dbReference>
<dbReference type="PANTHER" id="PTHR11407">
    <property type="entry name" value="LYSOZYME C"/>
    <property type="match status" value="1"/>
</dbReference>
<dbReference type="InterPro" id="IPR023346">
    <property type="entry name" value="Lysozyme-like_dom_sf"/>
</dbReference>
<dbReference type="PANTHER" id="PTHR11407:SF63">
    <property type="entry name" value="LYSOZYME C"/>
    <property type="match status" value="1"/>
</dbReference>
<evidence type="ECO:0000256" key="7">
    <source>
        <dbReference type="RuleBase" id="RU004440"/>
    </source>
</evidence>
<comment type="caution">
    <text evidence="10">The sequence shown here is derived from an EMBL/GenBank/DDBJ whole genome shotgun (WGS) entry which is preliminary data.</text>
</comment>
<accession>A0A5N4A5M0</accession>
<dbReference type="InterPro" id="IPR019799">
    <property type="entry name" value="Glyco_hydro_22_CS"/>
</dbReference>
<dbReference type="Proteomes" id="UP000327044">
    <property type="component" value="Unassembled WGS sequence"/>
</dbReference>
<comment type="similarity">
    <text evidence="2 7">Belongs to the glycosyl hydrolase 22 family.</text>
</comment>
<dbReference type="GO" id="GO:0031640">
    <property type="term" value="P:killing of cells of another organism"/>
    <property type="evidence" value="ECO:0007669"/>
    <property type="project" value="UniProtKB-KW"/>
</dbReference>
<evidence type="ECO:0000259" key="9">
    <source>
        <dbReference type="PROSITE" id="PS00128"/>
    </source>
</evidence>
<evidence type="ECO:0000256" key="6">
    <source>
        <dbReference type="ARBA" id="ARBA00023295"/>
    </source>
</evidence>
<proteinExistence type="inferred from homology"/>
<keyword evidence="5" id="KW-1015">Disulfide bond</keyword>
<dbReference type="InterPro" id="IPR001916">
    <property type="entry name" value="Glyco_hydro_22"/>
</dbReference>
<feature type="domain" description="Glycosyl hydrolases family 22 (GH22)" evidence="9">
    <location>
        <begin position="85"/>
        <end position="103"/>
    </location>
</feature>
<dbReference type="CDD" id="cd16899">
    <property type="entry name" value="LYZ_C_invert"/>
    <property type="match status" value="1"/>
</dbReference>
<dbReference type="PRINTS" id="PR00135">
    <property type="entry name" value="LYZLACT"/>
</dbReference>
<evidence type="ECO:0000313" key="11">
    <source>
        <dbReference type="Proteomes" id="UP000327044"/>
    </source>
</evidence>
<dbReference type="SMART" id="SM00263">
    <property type="entry name" value="LYZ1"/>
    <property type="match status" value="1"/>
</dbReference>
<keyword evidence="6" id="KW-0378">Hydrolase</keyword>
<protein>
    <recommendedName>
        <fullName evidence="3">lysozyme</fullName>
        <ecNumber evidence="3">3.2.1.17</ecNumber>
    </recommendedName>
</protein>
<evidence type="ECO:0000256" key="3">
    <source>
        <dbReference type="ARBA" id="ARBA00012732"/>
    </source>
</evidence>
<evidence type="ECO:0000256" key="1">
    <source>
        <dbReference type="ARBA" id="ARBA00000632"/>
    </source>
</evidence>
<dbReference type="EMBL" id="VVIM01000010">
    <property type="protein sequence ID" value="KAB0792620.1"/>
    <property type="molecule type" value="Genomic_DNA"/>
</dbReference>